<dbReference type="GO" id="GO:0005737">
    <property type="term" value="C:cytoplasm"/>
    <property type="evidence" value="ECO:0007669"/>
    <property type="project" value="TreeGrafter"/>
</dbReference>
<dbReference type="EC" id="2.3.2.26" evidence="3"/>
<accession>W7U4Y4</accession>
<evidence type="ECO:0000313" key="9">
    <source>
        <dbReference type="Proteomes" id="UP000019335"/>
    </source>
</evidence>
<dbReference type="InterPro" id="IPR035983">
    <property type="entry name" value="Hect_E3_ubiquitin_ligase"/>
</dbReference>
<dbReference type="GO" id="GO:0006511">
    <property type="term" value="P:ubiquitin-dependent protein catabolic process"/>
    <property type="evidence" value="ECO:0007669"/>
    <property type="project" value="TreeGrafter"/>
</dbReference>
<sequence>MPSSPINPDHLAHFRFVGRVLGKALSDDHLLDAHFTRSFYKHILGAAVTHRDMEGRERGEEREEDAIRR</sequence>
<protein>
    <recommendedName>
        <fullName evidence="3">HECT-type E3 ubiquitin transferase</fullName>
        <ecNumber evidence="3">2.3.2.26</ecNumber>
    </recommendedName>
</protein>
<comment type="caution">
    <text evidence="6">Lacks conserved residue(s) required for the propagation of feature annotation.</text>
</comment>
<keyword evidence="9" id="KW-1185">Reference proteome</keyword>
<name>W7U4Y4_9STRA</name>
<evidence type="ECO:0000256" key="4">
    <source>
        <dbReference type="ARBA" id="ARBA00022679"/>
    </source>
</evidence>
<evidence type="ECO:0000313" key="8">
    <source>
        <dbReference type="EMBL" id="EWM27814.1"/>
    </source>
</evidence>
<feature type="domain" description="HECT" evidence="7">
    <location>
        <begin position="1"/>
        <end position="54"/>
    </location>
</feature>
<evidence type="ECO:0000256" key="3">
    <source>
        <dbReference type="ARBA" id="ARBA00012485"/>
    </source>
</evidence>
<dbReference type="PANTHER" id="PTHR11254">
    <property type="entry name" value="HECT DOMAIN UBIQUITIN-PROTEIN LIGASE"/>
    <property type="match status" value="1"/>
</dbReference>
<evidence type="ECO:0000256" key="6">
    <source>
        <dbReference type="PROSITE-ProRule" id="PRU00104"/>
    </source>
</evidence>
<dbReference type="Pfam" id="PF00632">
    <property type="entry name" value="HECT"/>
    <property type="match status" value="1"/>
</dbReference>
<dbReference type="AlphaFoldDB" id="W7U4Y4"/>
<dbReference type="GO" id="GO:0061630">
    <property type="term" value="F:ubiquitin protein ligase activity"/>
    <property type="evidence" value="ECO:0007669"/>
    <property type="project" value="UniProtKB-EC"/>
</dbReference>
<keyword evidence="5 6" id="KW-0833">Ubl conjugation pathway</keyword>
<dbReference type="PANTHER" id="PTHR11254:SF67">
    <property type="entry name" value="E3 UBIQUITIN-PROTEIN LIGASE HUWE1"/>
    <property type="match status" value="1"/>
</dbReference>
<dbReference type="Gene3D" id="3.90.1750.10">
    <property type="entry name" value="Hect, E3 ligase catalytic domains"/>
    <property type="match status" value="1"/>
</dbReference>
<evidence type="ECO:0000256" key="1">
    <source>
        <dbReference type="ARBA" id="ARBA00000885"/>
    </source>
</evidence>
<comment type="pathway">
    <text evidence="2">Protein modification; protein ubiquitination.</text>
</comment>
<dbReference type="SUPFAM" id="SSF56204">
    <property type="entry name" value="Hect, E3 ligase catalytic domain"/>
    <property type="match status" value="1"/>
</dbReference>
<evidence type="ECO:0000256" key="2">
    <source>
        <dbReference type="ARBA" id="ARBA00004906"/>
    </source>
</evidence>
<dbReference type="GO" id="GO:0000209">
    <property type="term" value="P:protein polyubiquitination"/>
    <property type="evidence" value="ECO:0007669"/>
    <property type="project" value="TreeGrafter"/>
</dbReference>
<dbReference type="InterPro" id="IPR000569">
    <property type="entry name" value="HECT_dom"/>
</dbReference>
<comment type="caution">
    <text evidence="8">The sequence shown here is derived from an EMBL/GenBank/DDBJ whole genome shotgun (WGS) entry which is preliminary data.</text>
</comment>
<organism evidence="8 9">
    <name type="scientific">Nannochloropsis gaditana</name>
    <dbReference type="NCBI Taxonomy" id="72520"/>
    <lineage>
        <taxon>Eukaryota</taxon>
        <taxon>Sar</taxon>
        <taxon>Stramenopiles</taxon>
        <taxon>Ochrophyta</taxon>
        <taxon>Eustigmatophyceae</taxon>
        <taxon>Eustigmatales</taxon>
        <taxon>Monodopsidaceae</taxon>
        <taxon>Nannochloropsis</taxon>
    </lineage>
</organism>
<evidence type="ECO:0000256" key="5">
    <source>
        <dbReference type="ARBA" id="ARBA00022786"/>
    </source>
</evidence>
<gene>
    <name evidence="8" type="ORF">Naga_103734g1</name>
</gene>
<dbReference type="PROSITE" id="PS50237">
    <property type="entry name" value="HECT"/>
    <property type="match status" value="1"/>
</dbReference>
<dbReference type="InterPro" id="IPR050409">
    <property type="entry name" value="E3_ubiq-protein_ligase"/>
</dbReference>
<evidence type="ECO:0000259" key="7">
    <source>
        <dbReference type="PROSITE" id="PS50237"/>
    </source>
</evidence>
<keyword evidence="4" id="KW-0808">Transferase</keyword>
<proteinExistence type="predicted"/>
<dbReference type="EMBL" id="AZIL01000391">
    <property type="protein sequence ID" value="EWM27814.1"/>
    <property type="molecule type" value="Genomic_DNA"/>
</dbReference>
<dbReference type="Proteomes" id="UP000019335">
    <property type="component" value="Chromosome 6"/>
</dbReference>
<comment type="catalytic activity">
    <reaction evidence="1">
        <text>S-ubiquitinyl-[E2 ubiquitin-conjugating enzyme]-L-cysteine + [acceptor protein]-L-lysine = [E2 ubiquitin-conjugating enzyme]-L-cysteine + N(6)-ubiquitinyl-[acceptor protein]-L-lysine.</text>
        <dbReference type="EC" id="2.3.2.26"/>
    </reaction>
</comment>
<reference evidence="8 9" key="1">
    <citation type="journal article" date="2014" name="Mol. Plant">
        <title>Chromosome Scale Genome Assembly and Transcriptome Profiling of Nannochloropsis gaditana in Nitrogen Depletion.</title>
        <authorList>
            <person name="Corteggiani Carpinelli E."/>
            <person name="Telatin A."/>
            <person name="Vitulo N."/>
            <person name="Forcato C."/>
            <person name="D'Angelo M."/>
            <person name="Schiavon R."/>
            <person name="Vezzi A."/>
            <person name="Giacometti G.M."/>
            <person name="Morosinotto T."/>
            <person name="Valle G."/>
        </authorList>
    </citation>
    <scope>NUCLEOTIDE SEQUENCE [LARGE SCALE GENOMIC DNA]</scope>
    <source>
        <strain evidence="8 9">B-31</strain>
    </source>
</reference>
<dbReference type="OrthoDB" id="89236at2759"/>